<reference evidence="1 2" key="1">
    <citation type="submission" date="2016-11" db="EMBL/GenBank/DDBJ databases">
        <authorList>
            <person name="Jaros S."/>
            <person name="Januszkiewicz K."/>
            <person name="Wedrychowicz H."/>
        </authorList>
    </citation>
    <scope>NUCLEOTIDE SEQUENCE [LARGE SCALE GENOMIC DNA]</scope>
    <source>
        <strain evidence="1 2">BPI-34</strain>
    </source>
</reference>
<dbReference type="Gene3D" id="3.90.1150.30">
    <property type="match status" value="1"/>
</dbReference>
<dbReference type="AlphaFoldDB" id="A0A1M7E9F0"/>
<proteinExistence type="predicted"/>
<dbReference type="Pfam" id="PF04237">
    <property type="entry name" value="YjbR"/>
    <property type="match status" value="1"/>
</dbReference>
<keyword evidence="1" id="KW-0238">DNA-binding</keyword>
<dbReference type="Proteomes" id="UP000184280">
    <property type="component" value="Unassembled WGS sequence"/>
</dbReference>
<dbReference type="RefSeq" id="WP_073043238.1">
    <property type="nucleotide sequence ID" value="NZ_FOLF01000003.1"/>
</dbReference>
<gene>
    <name evidence="1" type="ORF">SAMN04488494_1001</name>
</gene>
<dbReference type="OrthoDB" id="9789813at2"/>
<dbReference type="InterPro" id="IPR058532">
    <property type="entry name" value="YjbR/MT2646/Rv2570-like"/>
</dbReference>
<dbReference type="GO" id="GO:0003677">
    <property type="term" value="F:DNA binding"/>
    <property type="evidence" value="ECO:0007669"/>
    <property type="project" value="UniProtKB-KW"/>
</dbReference>
<evidence type="ECO:0000313" key="1">
    <source>
        <dbReference type="EMBL" id="SHL88392.1"/>
    </source>
</evidence>
<organism evidence="1 2">
    <name type="scientific">Xylanibacter ruminicola</name>
    <name type="common">Prevotella ruminicola</name>
    <dbReference type="NCBI Taxonomy" id="839"/>
    <lineage>
        <taxon>Bacteria</taxon>
        <taxon>Pseudomonadati</taxon>
        <taxon>Bacteroidota</taxon>
        <taxon>Bacteroidia</taxon>
        <taxon>Bacteroidales</taxon>
        <taxon>Prevotellaceae</taxon>
        <taxon>Xylanibacter</taxon>
    </lineage>
</organism>
<protein>
    <submittedName>
        <fullName evidence="1">Predicted DNA-binding protein, MmcQ/YjbR family</fullName>
    </submittedName>
</protein>
<sequence>MNIEYYREYCLSLGEDVEEKLPFQKFKSGEGVLVFYVMGHMFSFFDCNDFSVISLKCQPERIEELKAQHDCIGNPYNESPKHWIGINPKTAPNDLLQELTRNSYEIVKAKYTKK</sequence>
<dbReference type="EMBL" id="FRCJ01000001">
    <property type="protein sequence ID" value="SHL88392.1"/>
    <property type="molecule type" value="Genomic_DNA"/>
</dbReference>
<evidence type="ECO:0000313" key="2">
    <source>
        <dbReference type="Proteomes" id="UP000184280"/>
    </source>
</evidence>
<dbReference type="SUPFAM" id="SSF142906">
    <property type="entry name" value="YjbR-like"/>
    <property type="match status" value="1"/>
</dbReference>
<dbReference type="InterPro" id="IPR038056">
    <property type="entry name" value="YjbR-like_sf"/>
</dbReference>
<name>A0A1M7E9F0_XYLRU</name>
<accession>A0A1M7E9F0</accession>